<dbReference type="Proteomes" id="UP001243989">
    <property type="component" value="Unassembled WGS sequence"/>
</dbReference>
<gene>
    <name evidence="1" type="ORF">BDP81DRAFT_496810</name>
</gene>
<organism evidence="1 2">
    <name type="scientific">Colletotrichum phormii</name>
    <dbReference type="NCBI Taxonomy" id="359342"/>
    <lineage>
        <taxon>Eukaryota</taxon>
        <taxon>Fungi</taxon>
        <taxon>Dikarya</taxon>
        <taxon>Ascomycota</taxon>
        <taxon>Pezizomycotina</taxon>
        <taxon>Sordariomycetes</taxon>
        <taxon>Hypocreomycetidae</taxon>
        <taxon>Glomerellales</taxon>
        <taxon>Glomerellaceae</taxon>
        <taxon>Colletotrichum</taxon>
        <taxon>Colletotrichum acutatum species complex</taxon>
    </lineage>
</organism>
<reference evidence="1" key="1">
    <citation type="submission" date="2021-06" db="EMBL/GenBank/DDBJ databases">
        <title>Comparative genomics, transcriptomics and evolutionary studies reveal genomic signatures of adaptation to plant cell wall in hemibiotrophic fungi.</title>
        <authorList>
            <consortium name="DOE Joint Genome Institute"/>
            <person name="Baroncelli R."/>
            <person name="Diaz J.F."/>
            <person name="Benocci T."/>
            <person name="Peng M."/>
            <person name="Battaglia E."/>
            <person name="Haridas S."/>
            <person name="Andreopoulos W."/>
            <person name="Labutti K."/>
            <person name="Pangilinan J."/>
            <person name="Floch G.L."/>
            <person name="Makela M.R."/>
            <person name="Henrissat B."/>
            <person name="Grigoriev I.V."/>
            <person name="Crouch J.A."/>
            <person name="De Vries R.P."/>
            <person name="Sukno S.A."/>
            <person name="Thon M.R."/>
        </authorList>
    </citation>
    <scope>NUCLEOTIDE SEQUENCE</scope>
    <source>
        <strain evidence="1">CBS 102054</strain>
    </source>
</reference>
<proteinExistence type="predicted"/>
<dbReference type="RefSeq" id="XP_060450174.1">
    <property type="nucleotide sequence ID" value="XM_060595439.1"/>
</dbReference>
<dbReference type="PANTHER" id="PTHR46082:SF11">
    <property type="entry name" value="AAA+ ATPASE DOMAIN-CONTAINING PROTEIN-RELATED"/>
    <property type="match status" value="1"/>
</dbReference>
<name>A0AAJ0A3V6_9PEZI</name>
<dbReference type="AlphaFoldDB" id="A0AAJ0A3V6"/>
<accession>A0AAJ0A3V6</accession>
<evidence type="ECO:0008006" key="3">
    <source>
        <dbReference type="Google" id="ProtNLM"/>
    </source>
</evidence>
<feature type="non-terminal residue" evidence="1">
    <location>
        <position position="224"/>
    </location>
</feature>
<dbReference type="SUPFAM" id="SSF53167">
    <property type="entry name" value="Purine and uridine phosphorylases"/>
    <property type="match status" value="1"/>
</dbReference>
<dbReference type="Gene3D" id="3.40.50.1580">
    <property type="entry name" value="Nucleoside phosphorylase domain"/>
    <property type="match status" value="1"/>
</dbReference>
<dbReference type="GO" id="GO:0009116">
    <property type="term" value="P:nucleoside metabolic process"/>
    <property type="evidence" value="ECO:0007669"/>
    <property type="project" value="InterPro"/>
</dbReference>
<dbReference type="GO" id="GO:0003824">
    <property type="term" value="F:catalytic activity"/>
    <property type="evidence" value="ECO:0007669"/>
    <property type="project" value="InterPro"/>
</dbReference>
<dbReference type="InterPro" id="IPR053137">
    <property type="entry name" value="NLR-like"/>
</dbReference>
<keyword evidence="2" id="KW-1185">Reference proteome</keyword>
<protein>
    <recommendedName>
        <fullName evidence="3">Nucleoside phosphorylase domain-containing protein</fullName>
    </recommendedName>
</protein>
<dbReference type="EMBL" id="JAHMHQ010000002">
    <property type="protein sequence ID" value="KAK1654130.1"/>
    <property type="molecule type" value="Genomic_DNA"/>
</dbReference>
<sequence>MLASTILPWLACLLANMRRTFESIRIRLMVGIGGGVPGNINIRLGDVVVCDKVLQYDLGKIITGNRVQRTGTARVPPQILLNAVSKLRAIHETRPSEIPAILQDMHKRHHNMAEYVCPSLDEDRLFRATYDHEGSNNCKNCSLAEIQHRDRRATCHQRIHFGGIASGNQVGKCGRTRDALAKELKKLCFEMEAAGLMDNFPCLVIKGRAGRNADMVYTNLNYIT</sequence>
<dbReference type="GeneID" id="85480301"/>
<evidence type="ECO:0000313" key="1">
    <source>
        <dbReference type="EMBL" id="KAK1654130.1"/>
    </source>
</evidence>
<dbReference type="PANTHER" id="PTHR46082">
    <property type="entry name" value="ATP/GTP-BINDING PROTEIN-RELATED"/>
    <property type="match status" value="1"/>
</dbReference>
<dbReference type="InterPro" id="IPR035994">
    <property type="entry name" value="Nucleoside_phosphorylase_sf"/>
</dbReference>
<comment type="caution">
    <text evidence="1">The sequence shown here is derived from an EMBL/GenBank/DDBJ whole genome shotgun (WGS) entry which is preliminary data.</text>
</comment>
<evidence type="ECO:0000313" key="2">
    <source>
        <dbReference type="Proteomes" id="UP001243989"/>
    </source>
</evidence>